<dbReference type="RefSeq" id="XP_001298789.1">
    <property type="nucleotide sequence ID" value="XM_001298788.1"/>
</dbReference>
<protein>
    <submittedName>
        <fullName evidence="1">Uncharacterized protein</fullName>
    </submittedName>
</protein>
<reference evidence="1" key="2">
    <citation type="journal article" date="2007" name="Science">
        <title>Draft genome sequence of the sexually transmitted pathogen Trichomonas vaginalis.</title>
        <authorList>
            <person name="Carlton J.M."/>
            <person name="Hirt R.P."/>
            <person name="Silva J.C."/>
            <person name="Delcher A.L."/>
            <person name="Schatz M."/>
            <person name="Zhao Q."/>
            <person name="Wortman J.R."/>
            <person name="Bidwell S.L."/>
            <person name="Alsmark U.C.M."/>
            <person name="Besteiro S."/>
            <person name="Sicheritz-Ponten T."/>
            <person name="Noel C.J."/>
            <person name="Dacks J.B."/>
            <person name="Foster P.G."/>
            <person name="Simillion C."/>
            <person name="Van de Peer Y."/>
            <person name="Miranda-Saavedra D."/>
            <person name="Barton G.J."/>
            <person name="Westrop G.D."/>
            <person name="Mueller S."/>
            <person name="Dessi D."/>
            <person name="Fiori P.L."/>
            <person name="Ren Q."/>
            <person name="Paulsen I."/>
            <person name="Zhang H."/>
            <person name="Bastida-Corcuera F.D."/>
            <person name="Simoes-Barbosa A."/>
            <person name="Brown M.T."/>
            <person name="Hayes R.D."/>
            <person name="Mukherjee M."/>
            <person name="Okumura C.Y."/>
            <person name="Schneider R."/>
            <person name="Smith A.J."/>
            <person name="Vanacova S."/>
            <person name="Villalvazo M."/>
            <person name="Haas B.J."/>
            <person name="Pertea M."/>
            <person name="Feldblyum T.V."/>
            <person name="Utterback T.R."/>
            <person name="Shu C.L."/>
            <person name="Osoegawa K."/>
            <person name="de Jong P.J."/>
            <person name="Hrdy I."/>
            <person name="Horvathova L."/>
            <person name="Zubacova Z."/>
            <person name="Dolezal P."/>
            <person name="Malik S.B."/>
            <person name="Logsdon J.M. Jr."/>
            <person name="Henze K."/>
            <person name="Gupta A."/>
            <person name="Wang C.C."/>
            <person name="Dunne R.L."/>
            <person name="Upcroft J.A."/>
            <person name="Upcroft P."/>
            <person name="White O."/>
            <person name="Salzberg S.L."/>
            <person name="Tang P."/>
            <person name="Chiu C.-H."/>
            <person name="Lee Y.-S."/>
            <person name="Embley T.M."/>
            <person name="Coombs G.H."/>
            <person name="Mottram J.C."/>
            <person name="Tachezy J."/>
            <person name="Fraser-Liggett C.M."/>
            <person name="Johnson P.J."/>
        </authorList>
    </citation>
    <scope>NUCLEOTIDE SEQUENCE [LARGE SCALE GENOMIC DNA]</scope>
    <source>
        <strain evidence="1">G3</strain>
    </source>
</reference>
<dbReference type="VEuPathDB" id="TrichDB:TVAGG3_0331370"/>
<dbReference type="Proteomes" id="UP000001542">
    <property type="component" value="Unassembled WGS sequence"/>
</dbReference>
<accession>A2GAF9</accession>
<dbReference type="KEGG" id="tva:4743503"/>
<keyword evidence="2" id="KW-1185">Reference proteome</keyword>
<dbReference type="VEuPathDB" id="TrichDB:TVAG_341850"/>
<dbReference type="EMBL" id="DS114811">
    <property type="protein sequence ID" value="EAX85859.1"/>
    <property type="molecule type" value="Genomic_DNA"/>
</dbReference>
<gene>
    <name evidence="1" type="ORF">TVAG_341850</name>
</gene>
<sequence length="138" mass="15951">MSGDELRNFLRNPIDSRLNYSNQQISREMMIVPSTRSNSTNKVNKDVITHEWEKRFTKMKLRQAHAQQNRIVEPFLLFNATAKSSDPLHRLSVEEIVDLRTKNTGQIQKRAQSQLPQLRKIGASLRTNPITRGTFAGY</sequence>
<dbReference type="AlphaFoldDB" id="A2GAF9"/>
<reference evidence="1" key="1">
    <citation type="submission" date="2006-10" db="EMBL/GenBank/DDBJ databases">
        <authorList>
            <person name="Amadeo P."/>
            <person name="Zhao Q."/>
            <person name="Wortman J."/>
            <person name="Fraser-Liggett C."/>
            <person name="Carlton J."/>
        </authorList>
    </citation>
    <scope>NUCLEOTIDE SEQUENCE</scope>
    <source>
        <strain evidence="1">G3</strain>
    </source>
</reference>
<evidence type="ECO:0000313" key="1">
    <source>
        <dbReference type="EMBL" id="EAX85859.1"/>
    </source>
</evidence>
<dbReference type="InParanoid" id="A2GAF9"/>
<name>A2GAF9_TRIV3</name>
<organism evidence="1 2">
    <name type="scientific">Trichomonas vaginalis (strain ATCC PRA-98 / G3)</name>
    <dbReference type="NCBI Taxonomy" id="412133"/>
    <lineage>
        <taxon>Eukaryota</taxon>
        <taxon>Metamonada</taxon>
        <taxon>Parabasalia</taxon>
        <taxon>Trichomonadida</taxon>
        <taxon>Trichomonadidae</taxon>
        <taxon>Trichomonas</taxon>
    </lineage>
</organism>
<proteinExistence type="predicted"/>
<evidence type="ECO:0000313" key="2">
    <source>
        <dbReference type="Proteomes" id="UP000001542"/>
    </source>
</evidence>